<comment type="caution">
    <text evidence="2">The sequence shown here is derived from an EMBL/GenBank/DDBJ whole genome shotgun (WGS) entry which is preliminary data.</text>
</comment>
<feature type="compositionally biased region" description="Basic residues" evidence="1">
    <location>
        <begin position="52"/>
        <end position="63"/>
    </location>
</feature>
<organism evidence="2 3">
    <name type="scientific">Taxus chinensis</name>
    <name type="common">Chinese yew</name>
    <name type="synonym">Taxus wallichiana var. chinensis</name>
    <dbReference type="NCBI Taxonomy" id="29808"/>
    <lineage>
        <taxon>Eukaryota</taxon>
        <taxon>Viridiplantae</taxon>
        <taxon>Streptophyta</taxon>
        <taxon>Embryophyta</taxon>
        <taxon>Tracheophyta</taxon>
        <taxon>Spermatophyta</taxon>
        <taxon>Pinopsida</taxon>
        <taxon>Pinidae</taxon>
        <taxon>Conifers II</taxon>
        <taxon>Cupressales</taxon>
        <taxon>Taxaceae</taxon>
        <taxon>Taxus</taxon>
    </lineage>
</organism>
<feature type="region of interest" description="Disordered" evidence="1">
    <location>
        <begin position="132"/>
        <end position="165"/>
    </location>
</feature>
<evidence type="ECO:0000256" key="1">
    <source>
        <dbReference type="SAM" id="MobiDB-lite"/>
    </source>
</evidence>
<evidence type="ECO:0000313" key="3">
    <source>
        <dbReference type="Proteomes" id="UP000824469"/>
    </source>
</evidence>
<protein>
    <submittedName>
        <fullName evidence="2">Uncharacterized protein</fullName>
    </submittedName>
</protein>
<proteinExistence type="predicted"/>
<feature type="non-terminal residue" evidence="2">
    <location>
        <position position="1"/>
    </location>
</feature>
<name>A0AA38FRS1_TAXCH</name>
<dbReference type="EMBL" id="JAHRHJ020000007">
    <property type="protein sequence ID" value="KAH9309010.1"/>
    <property type="molecule type" value="Genomic_DNA"/>
</dbReference>
<feature type="compositionally biased region" description="Basic residues" evidence="1">
    <location>
        <begin position="142"/>
        <end position="157"/>
    </location>
</feature>
<dbReference type="OMA" id="CFTERHM"/>
<evidence type="ECO:0000313" key="2">
    <source>
        <dbReference type="EMBL" id="KAH9309010.1"/>
    </source>
</evidence>
<feature type="compositionally biased region" description="Basic and acidic residues" evidence="1">
    <location>
        <begin position="132"/>
        <end position="141"/>
    </location>
</feature>
<accession>A0AA38FRS1</accession>
<reference evidence="2 3" key="1">
    <citation type="journal article" date="2021" name="Nat. Plants">
        <title>The Taxus genome provides insights into paclitaxel biosynthesis.</title>
        <authorList>
            <person name="Xiong X."/>
            <person name="Gou J."/>
            <person name="Liao Q."/>
            <person name="Li Y."/>
            <person name="Zhou Q."/>
            <person name="Bi G."/>
            <person name="Li C."/>
            <person name="Du R."/>
            <person name="Wang X."/>
            <person name="Sun T."/>
            <person name="Guo L."/>
            <person name="Liang H."/>
            <person name="Lu P."/>
            <person name="Wu Y."/>
            <person name="Zhang Z."/>
            <person name="Ro D.K."/>
            <person name="Shang Y."/>
            <person name="Huang S."/>
            <person name="Yan J."/>
        </authorList>
    </citation>
    <scope>NUCLEOTIDE SEQUENCE [LARGE SCALE GENOMIC DNA]</scope>
    <source>
        <strain evidence="2">Ta-2019</strain>
    </source>
</reference>
<gene>
    <name evidence="2" type="ORF">KI387_036921</name>
</gene>
<feature type="non-terminal residue" evidence="2">
    <location>
        <position position="165"/>
    </location>
</feature>
<dbReference type="AlphaFoldDB" id="A0AA38FRS1"/>
<dbReference type="Proteomes" id="UP000824469">
    <property type="component" value="Unassembled WGS sequence"/>
</dbReference>
<keyword evidence="3" id="KW-1185">Reference proteome</keyword>
<sequence length="165" mass="18294">TVQRAASSLPITGIKDTPTKVSKHELGYTAGLASSATASIGKFDKKLPGGKVPKHPGKHRKFRRVAEGSGIGNQEKQQSDKILQKVLSSHDHNILDINKFCFTERHMFKLYAISSLSALAVTVFNVKKERDAHKVRKDGGHSKAHHRNQHQSKRKSIKGQQKERG</sequence>
<feature type="region of interest" description="Disordered" evidence="1">
    <location>
        <begin position="44"/>
        <end position="79"/>
    </location>
</feature>